<protein>
    <recommendedName>
        <fullName evidence="3">PKD domain-containing protein</fullName>
    </recommendedName>
</protein>
<sequence>MSFFKKMLFQLLVMSAIFNCLVSYEVHADHFEQEPTITNNSMKLFIDLLTINNEPVEVDDEIAVFDQQNTLCGKLVIDALNTLYQITVYGDDSFSMDIKEGPSGGEELIMKVWDASEDLEILLDNSMYQQRTISIIPPIETIPPKFEGSNAMRGMGIEAVSGPEILEISQSIIYTSGGGTLQITGTGFQEGAVVTIDSITTTINNFSITLLTCDILPNENIGTVEIMVINPDGLTATTNITYEYNPPAITEISPAHVTTDGLTITIMGNYFRENAAVSISGITSNALYVSPTTIQCYVPPYTAEESVELVLQNDDGKQASATFQYVFYPKIDSVTPSKGHKDGGTEVIISGAHFDNGLTITMADENITPISVTENQVIFTTPPYDTDNIQSVDITITNPNGRDTMKEGAFTYKTLIANFNIISEKTGDAPFIAVLEDASIGEIEEWEWHYGGVNSEKQNESELLNIEYSAPGIYPITLLVRSTQGEDISEIQTITVENYDVEVDFFSPSRLEGQPPLRVKFINETTFADTLNITWTWNFGDGNTSHAESPEYTYNQAEIYTVSLTADVEGFDEPITYTKMNFIEVVQRQITGKIVNADWHWNYKLRGGYRCTG</sequence>
<evidence type="ECO:0000313" key="5">
    <source>
        <dbReference type="Proteomes" id="UP000189670"/>
    </source>
</evidence>
<gene>
    <name evidence="4" type="ORF">OMM_00774</name>
</gene>
<dbReference type="EMBL" id="ATBP01000044">
    <property type="protein sequence ID" value="ETR73685.1"/>
    <property type="molecule type" value="Genomic_DNA"/>
</dbReference>
<accession>A0A1V1PG93</accession>
<dbReference type="InterPro" id="IPR022409">
    <property type="entry name" value="PKD/Chitinase_dom"/>
</dbReference>
<dbReference type="PROSITE" id="PS50093">
    <property type="entry name" value="PKD"/>
    <property type="match status" value="2"/>
</dbReference>
<feature type="domain" description="PKD" evidence="3">
    <location>
        <begin position="502"/>
        <end position="566"/>
    </location>
</feature>
<dbReference type="InterPro" id="IPR002909">
    <property type="entry name" value="IPT_dom"/>
</dbReference>
<dbReference type="InterPro" id="IPR014756">
    <property type="entry name" value="Ig_E-set"/>
</dbReference>
<dbReference type="SMART" id="SM00429">
    <property type="entry name" value="IPT"/>
    <property type="match status" value="2"/>
</dbReference>
<evidence type="ECO:0000256" key="1">
    <source>
        <dbReference type="ARBA" id="ARBA00022729"/>
    </source>
</evidence>
<dbReference type="InterPro" id="IPR013783">
    <property type="entry name" value="Ig-like_fold"/>
</dbReference>
<proteinExistence type="predicted"/>
<feature type="domain" description="PKD" evidence="3">
    <location>
        <begin position="446"/>
        <end position="497"/>
    </location>
</feature>
<name>A0A1V1PG93_9BACT</name>
<reference evidence="5" key="1">
    <citation type="submission" date="2012-11" db="EMBL/GenBank/DDBJ databases">
        <authorList>
            <person name="Lucero-Rivera Y.E."/>
            <person name="Tovar-Ramirez D."/>
        </authorList>
    </citation>
    <scope>NUCLEOTIDE SEQUENCE [LARGE SCALE GENOMIC DNA]</scope>
    <source>
        <strain evidence="5">Araruama</strain>
    </source>
</reference>
<dbReference type="InterPro" id="IPR035986">
    <property type="entry name" value="PKD_dom_sf"/>
</dbReference>
<feature type="chain" id="PRO_5010691011" description="PKD domain-containing protein" evidence="2">
    <location>
        <begin position="29"/>
        <end position="613"/>
    </location>
</feature>
<evidence type="ECO:0000313" key="4">
    <source>
        <dbReference type="EMBL" id="ETR73685.1"/>
    </source>
</evidence>
<dbReference type="SUPFAM" id="SSF81296">
    <property type="entry name" value="E set domains"/>
    <property type="match status" value="3"/>
</dbReference>
<dbReference type="AlphaFoldDB" id="A0A1V1PG93"/>
<evidence type="ECO:0000256" key="2">
    <source>
        <dbReference type="SAM" id="SignalP"/>
    </source>
</evidence>
<dbReference type="CDD" id="cd00146">
    <property type="entry name" value="PKD"/>
    <property type="match status" value="1"/>
</dbReference>
<keyword evidence="1 2" id="KW-0732">Signal</keyword>
<dbReference type="Pfam" id="PF01833">
    <property type="entry name" value="TIG"/>
    <property type="match status" value="3"/>
</dbReference>
<dbReference type="InterPro" id="IPR000601">
    <property type="entry name" value="PKD_dom"/>
</dbReference>
<dbReference type="Gene3D" id="2.60.40.10">
    <property type="entry name" value="Immunoglobulins"/>
    <property type="match status" value="5"/>
</dbReference>
<dbReference type="Proteomes" id="UP000189670">
    <property type="component" value="Unassembled WGS sequence"/>
</dbReference>
<comment type="caution">
    <text evidence="4">The sequence shown here is derived from an EMBL/GenBank/DDBJ whole genome shotgun (WGS) entry which is preliminary data.</text>
</comment>
<dbReference type="PANTHER" id="PTHR46769">
    <property type="entry name" value="POLYCYSTIC KIDNEY AND HEPATIC DISEASE 1 (AUTOSOMAL RECESSIVE)-LIKE 1"/>
    <property type="match status" value="1"/>
</dbReference>
<organism evidence="4 5">
    <name type="scientific">Candidatus Magnetoglobus multicellularis str. Araruama</name>
    <dbReference type="NCBI Taxonomy" id="890399"/>
    <lineage>
        <taxon>Bacteria</taxon>
        <taxon>Pseudomonadati</taxon>
        <taxon>Thermodesulfobacteriota</taxon>
        <taxon>Desulfobacteria</taxon>
        <taxon>Desulfobacterales</taxon>
        <taxon>Desulfobacteraceae</taxon>
        <taxon>Candidatus Magnetoglobus</taxon>
    </lineage>
</organism>
<dbReference type="PANTHER" id="PTHR46769:SF2">
    <property type="entry name" value="FIBROCYSTIN-L ISOFORM 2 PRECURSOR-RELATED"/>
    <property type="match status" value="1"/>
</dbReference>
<dbReference type="CDD" id="cd00102">
    <property type="entry name" value="IPT"/>
    <property type="match status" value="2"/>
</dbReference>
<dbReference type="SMART" id="SM00089">
    <property type="entry name" value="PKD"/>
    <property type="match status" value="2"/>
</dbReference>
<feature type="signal peptide" evidence="2">
    <location>
        <begin position="1"/>
        <end position="28"/>
    </location>
</feature>
<dbReference type="SUPFAM" id="SSF49299">
    <property type="entry name" value="PKD domain"/>
    <property type="match status" value="2"/>
</dbReference>
<dbReference type="Pfam" id="PF18911">
    <property type="entry name" value="PKD_4"/>
    <property type="match status" value="1"/>
</dbReference>
<evidence type="ECO:0000259" key="3">
    <source>
        <dbReference type="PROSITE" id="PS50093"/>
    </source>
</evidence>
<dbReference type="CDD" id="cd00603">
    <property type="entry name" value="IPT_PCSR"/>
    <property type="match status" value="1"/>
</dbReference>
<dbReference type="InterPro" id="IPR052387">
    <property type="entry name" value="Fibrocystin"/>
</dbReference>